<evidence type="ECO:0000256" key="5">
    <source>
        <dbReference type="ARBA" id="ARBA00023315"/>
    </source>
</evidence>
<accession>A0A9D0Z9B1</accession>
<dbReference type="Proteomes" id="UP000886887">
    <property type="component" value="Unassembled WGS sequence"/>
</dbReference>
<sequence>MRAVLGFDTSCYTTSVAAVSWTGEILTSRRRLLRVPLGERGLQQSEGLFQHVTALPELVQEALRDLSGCEVAAICASTRPRPAEASYMPVFKAGESHARAAASLLRVPFFSVSHQEGHIRAARVDSGLDGGEFLALHLSGGTTELLCVRDGALSLLGGSTDLHAGQLVDRVGVRLGLPFPAGPALERLAMQGQSCERLGVSMRGVNCSLSGAETKILRLIDAGAVSPQDAAAEVFSLLARSILRMLAAAAEQTGVRRALLAGGVASSAHLRALLTERVRRRRLNLELYFARPELAGDNAVGVALLGLEMRRETEA</sequence>
<protein>
    <recommendedName>
        <fullName evidence="1">N(6)-L-threonylcarbamoyladenine synthase</fullName>
        <ecNumber evidence="1">2.3.1.234</ecNumber>
    </recommendedName>
</protein>
<dbReference type="PROSITE" id="PS01016">
    <property type="entry name" value="GLYCOPROTEASE"/>
    <property type="match status" value="1"/>
</dbReference>
<proteinExistence type="predicted"/>
<feature type="domain" description="Gcp-like" evidence="7">
    <location>
        <begin position="50"/>
        <end position="302"/>
    </location>
</feature>
<dbReference type="PANTHER" id="PTHR11735:SF14">
    <property type="entry name" value="TRNA N6-ADENOSINE THREONYLCARBAMOYLTRANSFERASE"/>
    <property type="match status" value="1"/>
</dbReference>
<keyword evidence="4" id="KW-0479">Metal-binding</keyword>
<dbReference type="GO" id="GO:0006400">
    <property type="term" value="P:tRNA modification"/>
    <property type="evidence" value="ECO:0007669"/>
    <property type="project" value="UniProtKB-ARBA"/>
</dbReference>
<comment type="catalytic activity">
    <reaction evidence="6">
        <text>L-threonylcarbamoyladenylate + adenosine(37) in tRNA = N(6)-L-threonylcarbamoyladenosine(37) in tRNA + AMP + H(+)</text>
        <dbReference type="Rhea" id="RHEA:37059"/>
        <dbReference type="Rhea" id="RHEA-COMP:10162"/>
        <dbReference type="Rhea" id="RHEA-COMP:10163"/>
        <dbReference type="ChEBI" id="CHEBI:15378"/>
        <dbReference type="ChEBI" id="CHEBI:73682"/>
        <dbReference type="ChEBI" id="CHEBI:74411"/>
        <dbReference type="ChEBI" id="CHEBI:74418"/>
        <dbReference type="ChEBI" id="CHEBI:456215"/>
        <dbReference type="EC" id="2.3.1.234"/>
    </reaction>
</comment>
<dbReference type="GO" id="GO:0005737">
    <property type="term" value="C:cytoplasm"/>
    <property type="evidence" value="ECO:0007669"/>
    <property type="project" value="TreeGrafter"/>
</dbReference>
<evidence type="ECO:0000256" key="6">
    <source>
        <dbReference type="ARBA" id="ARBA00048117"/>
    </source>
</evidence>
<dbReference type="PANTHER" id="PTHR11735">
    <property type="entry name" value="TRNA N6-ADENOSINE THREONYLCARBAMOYLTRANSFERASE"/>
    <property type="match status" value="1"/>
</dbReference>
<evidence type="ECO:0000313" key="9">
    <source>
        <dbReference type="Proteomes" id="UP000886887"/>
    </source>
</evidence>
<reference evidence="8" key="1">
    <citation type="submission" date="2020-10" db="EMBL/GenBank/DDBJ databases">
        <authorList>
            <person name="Gilroy R."/>
        </authorList>
    </citation>
    <scope>NUCLEOTIDE SEQUENCE</scope>
    <source>
        <strain evidence="8">ChiSxjej2B14-6234</strain>
    </source>
</reference>
<comment type="caution">
    <text evidence="8">The sequence shown here is derived from an EMBL/GenBank/DDBJ whole genome shotgun (WGS) entry which is preliminary data.</text>
</comment>
<evidence type="ECO:0000256" key="4">
    <source>
        <dbReference type="ARBA" id="ARBA00022723"/>
    </source>
</evidence>
<dbReference type="SUPFAM" id="SSF53067">
    <property type="entry name" value="Actin-like ATPase domain"/>
    <property type="match status" value="1"/>
</dbReference>
<dbReference type="InterPro" id="IPR017861">
    <property type="entry name" value="KAE1/TsaD"/>
</dbReference>
<dbReference type="InterPro" id="IPR017860">
    <property type="entry name" value="Peptidase_M22_CS"/>
</dbReference>
<evidence type="ECO:0000256" key="2">
    <source>
        <dbReference type="ARBA" id="ARBA00022679"/>
    </source>
</evidence>
<dbReference type="GO" id="GO:0000408">
    <property type="term" value="C:EKC/KEOPS complex"/>
    <property type="evidence" value="ECO:0007669"/>
    <property type="project" value="TreeGrafter"/>
</dbReference>
<evidence type="ECO:0000259" key="7">
    <source>
        <dbReference type="Pfam" id="PF00814"/>
    </source>
</evidence>
<keyword evidence="2" id="KW-0808">Transferase</keyword>
<reference evidence="8" key="2">
    <citation type="journal article" date="2021" name="PeerJ">
        <title>Extensive microbial diversity within the chicken gut microbiome revealed by metagenomics and culture.</title>
        <authorList>
            <person name="Gilroy R."/>
            <person name="Ravi A."/>
            <person name="Getino M."/>
            <person name="Pursley I."/>
            <person name="Horton D.L."/>
            <person name="Alikhan N.F."/>
            <person name="Baker D."/>
            <person name="Gharbi K."/>
            <person name="Hall N."/>
            <person name="Watson M."/>
            <person name="Adriaenssens E.M."/>
            <person name="Foster-Nyarko E."/>
            <person name="Jarju S."/>
            <person name="Secka A."/>
            <person name="Antonio M."/>
            <person name="Oren A."/>
            <person name="Chaudhuri R.R."/>
            <person name="La Ragione R."/>
            <person name="Hildebrand F."/>
            <person name="Pallen M.J."/>
        </authorList>
    </citation>
    <scope>NUCLEOTIDE SEQUENCE</scope>
    <source>
        <strain evidence="8">ChiSxjej2B14-6234</strain>
    </source>
</reference>
<dbReference type="EMBL" id="DVFJ01000015">
    <property type="protein sequence ID" value="HIQ71591.1"/>
    <property type="molecule type" value="Genomic_DNA"/>
</dbReference>
<keyword evidence="5" id="KW-0012">Acyltransferase</keyword>
<organism evidence="8 9">
    <name type="scientific">Candidatus Onthenecus intestinigallinarum</name>
    <dbReference type="NCBI Taxonomy" id="2840875"/>
    <lineage>
        <taxon>Bacteria</taxon>
        <taxon>Bacillati</taxon>
        <taxon>Bacillota</taxon>
        <taxon>Clostridia</taxon>
        <taxon>Eubacteriales</taxon>
        <taxon>Candidatus Onthenecus</taxon>
    </lineage>
</organism>
<dbReference type="Gene3D" id="3.30.420.40">
    <property type="match status" value="2"/>
</dbReference>
<dbReference type="EC" id="2.3.1.234" evidence="1"/>
<dbReference type="GO" id="GO:0046872">
    <property type="term" value="F:metal ion binding"/>
    <property type="evidence" value="ECO:0007669"/>
    <property type="project" value="UniProtKB-KW"/>
</dbReference>
<evidence type="ECO:0000313" key="8">
    <source>
        <dbReference type="EMBL" id="HIQ71591.1"/>
    </source>
</evidence>
<dbReference type="InterPro" id="IPR043129">
    <property type="entry name" value="ATPase_NBD"/>
</dbReference>
<evidence type="ECO:0000256" key="1">
    <source>
        <dbReference type="ARBA" id="ARBA00012156"/>
    </source>
</evidence>
<dbReference type="AlphaFoldDB" id="A0A9D0Z9B1"/>
<dbReference type="GO" id="GO:0061711">
    <property type="term" value="F:tRNA N(6)-L-threonylcarbamoyladenine synthase activity"/>
    <property type="evidence" value="ECO:0007669"/>
    <property type="project" value="UniProtKB-EC"/>
</dbReference>
<gene>
    <name evidence="8" type="ORF">IAB73_05210</name>
</gene>
<dbReference type="GO" id="GO:0070525">
    <property type="term" value="P:tRNA threonylcarbamoyladenosine metabolic process"/>
    <property type="evidence" value="ECO:0007669"/>
    <property type="project" value="UniProtKB-ARBA"/>
</dbReference>
<dbReference type="InterPro" id="IPR000905">
    <property type="entry name" value="Gcp-like_dom"/>
</dbReference>
<dbReference type="Pfam" id="PF00814">
    <property type="entry name" value="TsaD"/>
    <property type="match status" value="1"/>
</dbReference>
<evidence type="ECO:0000256" key="3">
    <source>
        <dbReference type="ARBA" id="ARBA00022694"/>
    </source>
</evidence>
<dbReference type="PRINTS" id="PR00789">
    <property type="entry name" value="OSIALOPTASE"/>
</dbReference>
<name>A0A9D0Z9B1_9FIRM</name>
<keyword evidence="3" id="KW-0819">tRNA processing</keyword>